<reference evidence="2" key="1">
    <citation type="submission" date="2017-02" db="EMBL/GenBank/DDBJ databases">
        <authorList>
            <person name="Varghese N."/>
            <person name="Submissions S."/>
        </authorList>
    </citation>
    <scope>NUCLEOTIDE SEQUENCE [LARGE SCALE GENOMIC DNA]</scope>
    <source>
        <strain evidence="2">R11H</strain>
    </source>
</reference>
<dbReference type="SUPFAM" id="SSF55961">
    <property type="entry name" value="Bet v1-like"/>
    <property type="match status" value="1"/>
</dbReference>
<evidence type="ECO:0000313" key="1">
    <source>
        <dbReference type="EMBL" id="SKB72167.1"/>
    </source>
</evidence>
<evidence type="ECO:0000313" key="2">
    <source>
        <dbReference type="Proteomes" id="UP000190044"/>
    </source>
</evidence>
<accession>A0A1T5DKL1</accession>
<dbReference type="OrthoDB" id="7452341at2"/>
<dbReference type="EMBL" id="FUYP01000015">
    <property type="protein sequence ID" value="SKB72167.1"/>
    <property type="molecule type" value="Genomic_DNA"/>
</dbReference>
<dbReference type="RefSeq" id="WP_079639107.1">
    <property type="nucleotide sequence ID" value="NZ_FUYP01000015.1"/>
</dbReference>
<sequence>MDHQSVPITIVNHVSIDISCSPGRVWDAILEDYLCARKFSEAGYAIERLDDPVYFRGGFRMRLEHDGAVVDERICCVTELDKTARRLSMYAEYLTAPNEMKVHATYQAHRSWTGTKYSIDSYASFHPARLTEDGETDISAAVAKMEAHFEAALVRYLQGIQKSLQS</sequence>
<name>A0A1T5DKL1_9SPHN</name>
<proteinExistence type="predicted"/>
<gene>
    <name evidence="1" type="ORF">SAMN06295937_101512</name>
</gene>
<dbReference type="Proteomes" id="UP000190044">
    <property type="component" value="Unassembled WGS sequence"/>
</dbReference>
<protein>
    <recommendedName>
        <fullName evidence="3">Polyketide cyclase / dehydrase and lipid transport</fullName>
    </recommendedName>
</protein>
<dbReference type="AlphaFoldDB" id="A0A1T5DKL1"/>
<evidence type="ECO:0008006" key="3">
    <source>
        <dbReference type="Google" id="ProtNLM"/>
    </source>
</evidence>
<keyword evidence="2" id="KW-1185">Reference proteome</keyword>
<organism evidence="1 2">
    <name type="scientific">Sphingopyxis flava</name>
    <dbReference type="NCBI Taxonomy" id="1507287"/>
    <lineage>
        <taxon>Bacteria</taxon>
        <taxon>Pseudomonadati</taxon>
        <taxon>Pseudomonadota</taxon>
        <taxon>Alphaproteobacteria</taxon>
        <taxon>Sphingomonadales</taxon>
        <taxon>Sphingomonadaceae</taxon>
        <taxon>Sphingopyxis</taxon>
    </lineage>
</organism>